<feature type="transmembrane region" description="Helical" evidence="6">
    <location>
        <begin position="53"/>
        <end position="77"/>
    </location>
</feature>
<evidence type="ECO:0000256" key="3">
    <source>
        <dbReference type="ARBA" id="ARBA00022692"/>
    </source>
</evidence>
<dbReference type="Proteomes" id="UP000419144">
    <property type="component" value="Unassembled WGS sequence"/>
</dbReference>
<evidence type="ECO:0000313" key="7">
    <source>
        <dbReference type="EMBL" id="GET85605.1"/>
    </source>
</evidence>
<comment type="caution">
    <text evidence="7">The sequence shown here is derived from an EMBL/GenBank/DDBJ whole genome shotgun (WGS) entry which is preliminary data.</text>
</comment>
<dbReference type="EMBL" id="BLBS01000004">
    <property type="protein sequence ID" value="GET85605.1"/>
    <property type="molecule type" value="Genomic_DNA"/>
</dbReference>
<protein>
    <submittedName>
        <fullName evidence="7">Pteridine transporter, putative</fullName>
    </submittedName>
</protein>
<gene>
    <name evidence="7" type="ORF">LtaPh_0400200</name>
</gene>
<organism evidence="7 8">
    <name type="scientific">Leishmania tarentolae</name>
    <name type="common">Sauroleishmania tarentolae</name>
    <dbReference type="NCBI Taxonomy" id="5689"/>
    <lineage>
        <taxon>Eukaryota</taxon>
        <taxon>Discoba</taxon>
        <taxon>Euglenozoa</taxon>
        <taxon>Kinetoplastea</taxon>
        <taxon>Metakinetoplastina</taxon>
        <taxon>Trypanosomatida</taxon>
        <taxon>Trypanosomatidae</taxon>
        <taxon>Leishmaniinae</taxon>
        <taxon>Leishmania</taxon>
        <taxon>lizard Leishmania</taxon>
    </lineage>
</organism>
<dbReference type="Pfam" id="PF03092">
    <property type="entry name" value="BT1"/>
    <property type="match status" value="1"/>
</dbReference>
<keyword evidence="3 6" id="KW-0812">Transmembrane</keyword>
<evidence type="ECO:0000256" key="5">
    <source>
        <dbReference type="ARBA" id="ARBA00023136"/>
    </source>
</evidence>
<dbReference type="VEuPathDB" id="TriTrypDB:LtaPh_0400200"/>
<feature type="transmembrane region" description="Helical" evidence="6">
    <location>
        <begin position="24"/>
        <end position="46"/>
    </location>
</feature>
<evidence type="ECO:0000313" key="8">
    <source>
        <dbReference type="Proteomes" id="UP000419144"/>
    </source>
</evidence>
<proteinExistence type="predicted"/>
<sequence length="95" mass="10512">MVIVARWTLCIGIPDHVLYIMGDAVVYEVCYMLNLMPVSMLISCLYRKGYESTIFAILASFSNMGASMAPIIGRILMGTVWLLSSSPPCDFRNPA</sequence>
<evidence type="ECO:0000256" key="4">
    <source>
        <dbReference type="ARBA" id="ARBA00022989"/>
    </source>
</evidence>
<dbReference type="AlphaFoldDB" id="A0A640K910"/>
<comment type="subcellular location">
    <subcellularLocation>
        <location evidence="1">Membrane</location>
        <topology evidence="1">Multi-pass membrane protein</topology>
    </subcellularLocation>
</comment>
<keyword evidence="5 6" id="KW-0472">Membrane</keyword>
<dbReference type="PANTHER" id="PTHR31585:SF51">
    <property type="entry name" value="TRANSPORTER, PUTATIVE-RELATED"/>
    <property type="match status" value="1"/>
</dbReference>
<evidence type="ECO:0000256" key="2">
    <source>
        <dbReference type="ARBA" id="ARBA00022448"/>
    </source>
</evidence>
<accession>A0A640K910</accession>
<name>A0A640K910_LEITA</name>
<keyword evidence="2" id="KW-0813">Transport</keyword>
<keyword evidence="4 6" id="KW-1133">Transmembrane helix</keyword>
<keyword evidence="8" id="KW-1185">Reference proteome</keyword>
<dbReference type="OrthoDB" id="246838at2759"/>
<dbReference type="InterPro" id="IPR039309">
    <property type="entry name" value="BT1"/>
</dbReference>
<dbReference type="GO" id="GO:0016020">
    <property type="term" value="C:membrane"/>
    <property type="evidence" value="ECO:0007669"/>
    <property type="project" value="UniProtKB-SubCell"/>
</dbReference>
<evidence type="ECO:0000256" key="1">
    <source>
        <dbReference type="ARBA" id="ARBA00004141"/>
    </source>
</evidence>
<dbReference type="PANTHER" id="PTHR31585">
    <property type="entry name" value="FOLATE-BIOPTERIN TRANSPORTER 1, CHLOROPLASTIC"/>
    <property type="match status" value="1"/>
</dbReference>
<evidence type="ECO:0000256" key="6">
    <source>
        <dbReference type="SAM" id="Phobius"/>
    </source>
</evidence>
<reference evidence="7" key="1">
    <citation type="submission" date="2019-11" db="EMBL/GenBank/DDBJ databases">
        <title>Leishmania tarentolae CDS.</title>
        <authorList>
            <person name="Goto Y."/>
            <person name="Yamagishi J."/>
        </authorList>
    </citation>
    <scope>NUCLEOTIDE SEQUENCE [LARGE SCALE GENOMIC DNA]</scope>
    <source>
        <strain evidence="7">Parrot Tar II</strain>
    </source>
</reference>